<evidence type="ECO:0000256" key="2">
    <source>
        <dbReference type="ARBA" id="ARBA00022801"/>
    </source>
</evidence>
<sequence>MNKKQSFWDKCLSMLGLVKRFTLDEVIEKNNRREKVLFDRHSDFEEKNRALEKKSKALNEALLEKINVIESLHDKLKEIQEIDYELGCNLFDVYHKRKKTTPSRPAVPSGDLKIMSQHIEDFKNKVLQINHNNPENPVRYSKMQEGLIFARNTAVCNIAGAGSGKSTALILRVIFFHFHLNIPIEQITVCTFTTESRKDFIAKLRLRFFQWGGKELSKKKAESIVRTFHSLAFEVHQKLGSSTEALLFDKEKDRPSIDDPDGSNIPNLMEVRASNSQTIGLQEQLQFGLYSSLFRKDKSFQSGVMQLYRSFLSKRLTYKAMKDPKRYDGTKEQVLSDKSFELWLQYNSGYTSFQEFYRPGSAEIGDVNLNYHLLLPASGIRVFFSRPYTDFIPSKLNWEITKRHNHCAAYAGLDYVVVFSAKEVNVLITVEKALSGIDKNDMIAPDFSYICQGDIGSLFGGKGNSIVNQFAKLIDFSYSMGVPLCNIQFSKAEKHFKILLMDDRIFMQLAIQFHQAWNCLLTERGLVTFDQIFHRFGGVEAGKSQLSLDKLQHLMIDEFQDISPLMISFINTQKQILTASTYDESSITCIGDDYQSIYGWRGSCSSFIVNFDECFSIPHVPDTQLLTENYRSAKQVLDTASLVTKRFRLKSSNKGYMAKAGLDSHPEVQCCFYPPLTKEGNGRQYEDVDFEKVEQVLRDAIFRFNPTPEKPIYILKTKNKILDSELALGIIKLIRDTKMNGKAVIKSLTIHSSKGLEASCVILLGDILKPEKHPIREGIYRLAGRPHSYNAMQTDEALRVAYVGITRAKIAMHWFFSSTDESRNVMAGALK</sequence>
<reference evidence="11 12" key="1">
    <citation type="journal article" date="2022" name="Environ. Microbiol. Rep.">
        <title>Eco-phylogenetic analyses reveal divergent evolution of vitamin B12 metabolism in the marine bacterial family 'Psychromonadaceae'.</title>
        <authorList>
            <person name="Jin X."/>
            <person name="Yang Y."/>
            <person name="Cao H."/>
            <person name="Gao B."/>
            <person name="Zhao Z."/>
        </authorList>
    </citation>
    <scope>NUCLEOTIDE SEQUENCE [LARGE SCALE GENOMIC DNA]</scope>
    <source>
        <strain evidence="11 12">MKS20</strain>
    </source>
</reference>
<dbReference type="PANTHER" id="PTHR11070">
    <property type="entry name" value="UVRD / RECB / PCRA DNA HELICASE FAMILY MEMBER"/>
    <property type="match status" value="1"/>
</dbReference>
<dbReference type="RefSeq" id="WP_233051692.1">
    <property type="nucleotide sequence ID" value="NZ_JAIMJA010000004.1"/>
</dbReference>
<evidence type="ECO:0000256" key="3">
    <source>
        <dbReference type="ARBA" id="ARBA00022806"/>
    </source>
</evidence>
<evidence type="ECO:0000313" key="11">
    <source>
        <dbReference type="EMBL" id="MCE2594109.1"/>
    </source>
</evidence>
<name>A0ABS8W8G9_9GAMM</name>
<keyword evidence="4 9" id="KW-0067">ATP-binding</keyword>
<dbReference type="PANTHER" id="PTHR11070:SF63">
    <property type="entry name" value="DNA HELICASE IV"/>
    <property type="match status" value="1"/>
</dbReference>
<evidence type="ECO:0000256" key="6">
    <source>
        <dbReference type="ARBA" id="ARBA00034617"/>
    </source>
</evidence>
<evidence type="ECO:0000256" key="9">
    <source>
        <dbReference type="PROSITE-ProRule" id="PRU00560"/>
    </source>
</evidence>
<keyword evidence="1 9" id="KW-0547">Nucleotide-binding</keyword>
<dbReference type="InterPro" id="IPR014016">
    <property type="entry name" value="UvrD-like_ATP-bd"/>
</dbReference>
<evidence type="ECO:0000256" key="8">
    <source>
        <dbReference type="ARBA" id="ARBA00048988"/>
    </source>
</evidence>
<evidence type="ECO:0000256" key="1">
    <source>
        <dbReference type="ARBA" id="ARBA00022741"/>
    </source>
</evidence>
<proteinExistence type="predicted"/>
<comment type="catalytic activity">
    <reaction evidence="8">
        <text>ATP + H2O = ADP + phosphate + H(+)</text>
        <dbReference type="Rhea" id="RHEA:13065"/>
        <dbReference type="ChEBI" id="CHEBI:15377"/>
        <dbReference type="ChEBI" id="CHEBI:15378"/>
        <dbReference type="ChEBI" id="CHEBI:30616"/>
        <dbReference type="ChEBI" id="CHEBI:43474"/>
        <dbReference type="ChEBI" id="CHEBI:456216"/>
        <dbReference type="EC" id="5.6.2.4"/>
    </reaction>
</comment>
<dbReference type="Gene3D" id="3.40.50.300">
    <property type="entry name" value="P-loop containing nucleotide triphosphate hydrolases"/>
    <property type="match status" value="3"/>
</dbReference>
<accession>A0ABS8W8G9</accession>
<dbReference type="EC" id="5.6.2.4" evidence="7"/>
<keyword evidence="5" id="KW-0413">Isomerase</keyword>
<keyword evidence="12" id="KW-1185">Reference proteome</keyword>
<feature type="domain" description="UvrD-like helicase ATP-binding" evidence="10">
    <location>
        <begin position="138"/>
        <end position="633"/>
    </location>
</feature>
<evidence type="ECO:0000313" key="12">
    <source>
        <dbReference type="Proteomes" id="UP001201273"/>
    </source>
</evidence>
<keyword evidence="3 9" id="KW-0347">Helicase</keyword>
<protein>
    <recommendedName>
        <fullName evidence="7">DNA 3'-5' helicase</fullName>
        <ecNumber evidence="7">5.6.2.4</ecNumber>
    </recommendedName>
</protein>
<dbReference type="InterPro" id="IPR014017">
    <property type="entry name" value="DNA_helicase_UvrD-like_C"/>
</dbReference>
<dbReference type="Proteomes" id="UP001201273">
    <property type="component" value="Unassembled WGS sequence"/>
</dbReference>
<dbReference type="InterPro" id="IPR000212">
    <property type="entry name" value="DNA_helicase_UvrD/REP"/>
</dbReference>
<evidence type="ECO:0000256" key="7">
    <source>
        <dbReference type="ARBA" id="ARBA00034808"/>
    </source>
</evidence>
<evidence type="ECO:0000259" key="10">
    <source>
        <dbReference type="PROSITE" id="PS51198"/>
    </source>
</evidence>
<comment type="caution">
    <text evidence="11">The sequence shown here is derived from an EMBL/GenBank/DDBJ whole genome shotgun (WGS) entry which is preliminary data.</text>
</comment>
<dbReference type="Pfam" id="PF00580">
    <property type="entry name" value="UvrD-helicase"/>
    <property type="match status" value="2"/>
</dbReference>
<keyword evidence="2 9" id="KW-0378">Hydrolase</keyword>
<dbReference type="InterPro" id="IPR027417">
    <property type="entry name" value="P-loop_NTPase"/>
</dbReference>
<comment type="catalytic activity">
    <reaction evidence="6">
        <text>Couples ATP hydrolysis with the unwinding of duplex DNA by translocating in the 3'-5' direction.</text>
        <dbReference type="EC" id="5.6.2.4"/>
    </reaction>
</comment>
<evidence type="ECO:0000256" key="5">
    <source>
        <dbReference type="ARBA" id="ARBA00023235"/>
    </source>
</evidence>
<dbReference type="EMBL" id="JAIMJA010000004">
    <property type="protein sequence ID" value="MCE2594109.1"/>
    <property type="molecule type" value="Genomic_DNA"/>
</dbReference>
<organism evidence="11 12">
    <name type="scientific">Motilimonas cestriensis</name>
    <dbReference type="NCBI Taxonomy" id="2742685"/>
    <lineage>
        <taxon>Bacteria</taxon>
        <taxon>Pseudomonadati</taxon>
        <taxon>Pseudomonadota</taxon>
        <taxon>Gammaproteobacteria</taxon>
        <taxon>Alteromonadales</taxon>
        <taxon>Alteromonadales genera incertae sedis</taxon>
        <taxon>Motilimonas</taxon>
    </lineage>
</organism>
<dbReference type="Pfam" id="PF13361">
    <property type="entry name" value="UvrD_C"/>
    <property type="match status" value="1"/>
</dbReference>
<feature type="binding site" evidence="9">
    <location>
        <begin position="159"/>
        <end position="166"/>
    </location>
    <ligand>
        <name>ATP</name>
        <dbReference type="ChEBI" id="CHEBI:30616"/>
    </ligand>
</feature>
<gene>
    <name evidence="11" type="ORF">K6Y31_04700</name>
</gene>
<dbReference type="PROSITE" id="PS51198">
    <property type="entry name" value="UVRD_HELICASE_ATP_BIND"/>
    <property type="match status" value="1"/>
</dbReference>
<evidence type="ECO:0000256" key="4">
    <source>
        <dbReference type="ARBA" id="ARBA00022840"/>
    </source>
</evidence>
<dbReference type="SUPFAM" id="SSF52540">
    <property type="entry name" value="P-loop containing nucleoside triphosphate hydrolases"/>
    <property type="match status" value="1"/>
</dbReference>